<evidence type="ECO:0000313" key="3">
    <source>
        <dbReference type="WBParaSite" id="HNAJ_0000445001-mRNA-1"/>
    </source>
</evidence>
<keyword evidence="2" id="KW-1185">Reference proteome</keyword>
<dbReference type="OrthoDB" id="6433315at2759"/>
<dbReference type="EMBL" id="UZAE01003138">
    <property type="protein sequence ID" value="VDO00308.1"/>
    <property type="molecule type" value="Genomic_DNA"/>
</dbReference>
<evidence type="ECO:0000313" key="1">
    <source>
        <dbReference type="EMBL" id="VDO00308.1"/>
    </source>
</evidence>
<dbReference type="AlphaFoldDB" id="A0A0R3TBL1"/>
<gene>
    <name evidence="1" type="ORF">HNAJ_LOCUS4448</name>
</gene>
<dbReference type="STRING" id="102285.A0A0R3TBL1"/>
<accession>A0A0R3TBL1</accession>
<dbReference type="Proteomes" id="UP000278807">
    <property type="component" value="Unassembled WGS sequence"/>
</dbReference>
<sequence length="135" mass="15967">MESATKLSWDFKKPDWSRFTNLLDNGSPLNFNQHPDKLCTDITNIMIRCAKKTISRGKTKHDRVFWSKHLEEVKSKREALRNTADQTGRTEDVQEWRRQSAVLRQAILQVKRTSFDKFISNINYQSDSKRTFNFL</sequence>
<organism evidence="3">
    <name type="scientific">Rodentolepis nana</name>
    <name type="common">Dwarf tapeworm</name>
    <name type="synonym">Hymenolepis nana</name>
    <dbReference type="NCBI Taxonomy" id="102285"/>
    <lineage>
        <taxon>Eukaryota</taxon>
        <taxon>Metazoa</taxon>
        <taxon>Spiralia</taxon>
        <taxon>Lophotrochozoa</taxon>
        <taxon>Platyhelminthes</taxon>
        <taxon>Cestoda</taxon>
        <taxon>Eucestoda</taxon>
        <taxon>Cyclophyllidea</taxon>
        <taxon>Hymenolepididae</taxon>
        <taxon>Rodentolepis</taxon>
    </lineage>
</organism>
<name>A0A0R3TBL1_RODNA</name>
<proteinExistence type="predicted"/>
<reference evidence="3" key="1">
    <citation type="submission" date="2017-02" db="UniProtKB">
        <authorList>
            <consortium name="WormBaseParasite"/>
        </authorList>
    </citation>
    <scope>IDENTIFICATION</scope>
</reference>
<evidence type="ECO:0000313" key="2">
    <source>
        <dbReference type="Proteomes" id="UP000278807"/>
    </source>
</evidence>
<reference evidence="1 2" key="2">
    <citation type="submission" date="2018-11" db="EMBL/GenBank/DDBJ databases">
        <authorList>
            <consortium name="Pathogen Informatics"/>
        </authorList>
    </citation>
    <scope>NUCLEOTIDE SEQUENCE [LARGE SCALE GENOMIC DNA]</scope>
</reference>
<dbReference type="WBParaSite" id="HNAJ_0000445001-mRNA-1">
    <property type="protein sequence ID" value="HNAJ_0000445001-mRNA-1"/>
    <property type="gene ID" value="HNAJ_0000445001"/>
</dbReference>
<protein>
    <submittedName>
        <fullName evidence="3">Reverse transcriptase domain-containing protein</fullName>
    </submittedName>
</protein>